<protein>
    <submittedName>
        <fullName evidence="1">Uncharacterized protein</fullName>
    </submittedName>
</protein>
<comment type="caution">
    <text evidence="1">The sequence shown here is derived from an EMBL/GenBank/DDBJ whole genome shotgun (WGS) entry which is preliminary data.</text>
</comment>
<name>A0AAN8MXT5_9PEZI</name>
<reference evidence="1 2" key="1">
    <citation type="submission" date="2019-10" db="EMBL/GenBank/DDBJ databases">
        <authorList>
            <person name="Palmer J.M."/>
        </authorList>
    </citation>
    <scope>NUCLEOTIDE SEQUENCE [LARGE SCALE GENOMIC DNA]</scope>
    <source>
        <strain evidence="1 2">TWF506</strain>
    </source>
</reference>
<proteinExistence type="predicted"/>
<dbReference type="Proteomes" id="UP001307849">
    <property type="component" value="Unassembled WGS sequence"/>
</dbReference>
<accession>A0AAN8MXT5</accession>
<dbReference type="EMBL" id="JAVHJM010000012">
    <property type="protein sequence ID" value="KAK6500817.1"/>
    <property type="molecule type" value="Genomic_DNA"/>
</dbReference>
<sequence length="324" mass="37563">MNPSQPQRLAIKVSNAEEQNKEDPTLLARRSLNILLRVLCKKVPLEIALQIVDAAEIHPCSILGSRGRLERETYSLISGKRVYLTAQIPFYDNVRELKNFKLPLSTSIPRRPLSRIVDKLVFKFSIGCWSPVHPPGGMAFLEVELWRRKYEGYQQDIQANLQKQMSQIEQDGGKVSDLDQNYCIASRSSEIHDKEYHDYYHGYSKGGPQEETKGPIGKFRVGCWFLFRIHYPRYEIQTEEVEWNWRRDEPPYVGSDGGRAKLGSGGRANGRFFQPWDCKEKKTENGRFIRELREGDEVKVVMRSVKGIYDAVLTSCEVECWWKR</sequence>
<evidence type="ECO:0000313" key="2">
    <source>
        <dbReference type="Proteomes" id="UP001307849"/>
    </source>
</evidence>
<evidence type="ECO:0000313" key="1">
    <source>
        <dbReference type="EMBL" id="KAK6500817.1"/>
    </source>
</evidence>
<keyword evidence="2" id="KW-1185">Reference proteome</keyword>
<dbReference type="AlphaFoldDB" id="A0AAN8MXT5"/>
<organism evidence="1 2">
    <name type="scientific">Arthrobotrys conoides</name>
    <dbReference type="NCBI Taxonomy" id="74498"/>
    <lineage>
        <taxon>Eukaryota</taxon>
        <taxon>Fungi</taxon>
        <taxon>Dikarya</taxon>
        <taxon>Ascomycota</taxon>
        <taxon>Pezizomycotina</taxon>
        <taxon>Orbiliomycetes</taxon>
        <taxon>Orbiliales</taxon>
        <taxon>Orbiliaceae</taxon>
        <taxon>Arthrobotrys</taxon>
    </lineage>
</organism>
<gene>
    <name evidence="1" type="ORF">TWF506_003580</name>
</gene>